<evidence type="ECO:0000256" key="2">
    <source>
        <dbReference type="ARBA" id="ARBA00022490"/>
    </source>
</evidence>
<dbReference type="InterPro" id="IPR017856">
    <property type="entry name" value="Integrase-like_N"/>
</dbReference>
<feature type="domain" description="TACO1/YebC-like second and third" evidence="7">
    <location>
        <begin position="82"/>
        <end position="239"/>
    </location>
</feature>
<dbReference type="InterPro" id="IPR002876">
    <property type="entry name" value="Transcrip_reg_TACO1-like"/>
</dbReference>
<evidence type="ECO:0000256" key="3">
    <source>
        <dbReference type="ARBA" id="ARBA00023015"/>
    </source>
</evidence>
<evidence type="ECO:0000313" key="10">
    <source>
        <dbReference type="Proteomes" id="UP000196475"/>
    </source>
</evidence>
<dbReference type="PANTHER" id="PTHR12532">
    <property type="entry name" value="TRANSLATIONAL ACTIVATOR OF CYTOCHROME C OXIDASE 1"/>
    <property type="match status" value="1"/>
</dbReference>
<dbReference type="GO" id="GO:0006355">
    <property type="term" value="P:regulation of DNA-templated transcription"/>
    <property type="evidence" value="ECO:0007669"/>
    <property type="project" value="UniProtKB-UniRule"/>
</dbReference>
<keyword evidence="5 6" id="KW-0804">Transcription</keyword>
<evidence type="ECO:0000256" key="6">
    <source>
        <dbReference type="HAMAP-Rule" id="MF_00693"/>
    </source>
</evidence>
<evidence type="ECO:0000259" key="7">
    <source>
        <dbReference type="Pfam" id="PF01709"/>
    </source>
</evidence>
<feature type="domain" description="TACO1/YebC-like N-terminal" evidence="8">
    <location>
        <begin position="5"/>
        <end position="76"/>
    </location>
</feature>
<dbReference type="NCBIfam" id="NF009044">
    <property type="entry name" value="PRK12378.1"/>
    <property type="match status" value="1"/>
</dbReference>
<keyword evidence="3 6" id="KW-0805">Transcription regulation</keyword>
<dbReference type="FunFam" id="3.30.70.980:FF:000002">
    <property type="entry name" value="Probable transcriptional regulatory protein YebC"/>
    <property type="match status" value="1"/>
</dbReference>
<name>A0A1Y3PM20_9BACI</name>
<organism evidence="9 10">
    <name type="scientific">Bacillus thermozeamaize</name>
    <dbReference type="NCBI Taxonomy" id="230954"/>
    <lineage>
        <taxon>Bacteria</taxon>
        <taxon>Bacillati</taxon>
        <taxon>Bacillota</taxon>
        <taxon>Bacilli</taxon>
        <taxon>Bacillales</taxon>
        <taxon>Bacillaceae</taxon>
        <taxon>Bacillus</taxon>
    </lineage>
</organism>
<evidence type="ECO:0000256" key="5">
    <source>
        <dbReference type="ARBA" id="ARBA00023163"/>
    </source>
</evidence>
<dbReference type="PANTHER" id="PTHR12532:SF6">
    <property type="entry name" value="TRANSCRIPTIONAL REGULATORY PROTEIN YEBC-RELATED"/>
    <property type="match status" value="1"/>
</dbReference>
<dbReference type="Proteomes" id="UP000196475">
    <property type="component" value="Unassembled WGS sequence"/>
</dbReference>
<dbReference type="NCBIfam" id="NF001030">
    <property type="entry name" value="PRK00110.1"/>
    <property type="match status" value="1"/>
</dbReference>
<dbReference type="FunFam" id="1.10.10.200:FF:000002">
    <property type="entry name" value="Probable transcriptional regulatory protein CLM62_37755"/>
    <property type="match status" value="1"/>
</dbReference>
<dbReference type="HAMAP" id="MF_00693">
    <property type="entry name" value="Transcrip_reg_TACO1"/>
    <property type="match status" value="1"/>
</dbReference>
<dbReference type="Pfam" id="PF20772">
    <property type="entry name" value="TACO1_YebC_N"/>
    <property type="match status" value="1"/>
</dbReference>
<dbReference type="Gene3D" id="3.30.70.980">
    <property type="match status" value="2"/>
</dbReference>
<dbReference type="GO" id="GO:0003677">
    <property type="term" value="F:DNA binding"/>
    <property type="evidence" value="ECO:0007669"/>
    <property type="project" value="UniProtKB-UniRule"/>
</dbReference>
<dbReference type="InterPro" id="IPR026564">
    <property type="entry name" value="Transcrip_reg_TACO1-like_dom3"/>
</dbReference>
<dbReference type="NCBIfam" id="TIGR01033">
    <property type="entry name" value="YebC/PmpR family DNA-binding transcriptional regulator"/>
    <property type="match status" value="1"/>
</dbReference>
<dbReference type="InterPro" id="IPR029072">
    <property type="entry name" value="YebC-like"/>
</dbReference>
<gene>
    <name evidence="9" type="ORF">BAA01_08920</name>
</gene>
<comment type="subcellular location">
    <subcellularLocation>
        <location evidence="6">Cytoplasm</location>
    </subcellularLocation>
</comment>
<reference evidence="10" key="1">
    <citation type="submission" date="2016-06" db="EMBL/GenBank/DDBJ databases">
        <authorList>
            <person name="Nascimento L."/>
            <person name="Pereira R.V."/>
            <person name="Martins L.F."/>
            <person name="Quaggio R.B."/>
            <person name="Silva A.M."/>
            <person name="Setubal J.C."/>
        </authorList>
    </citation>
    <scope>NUCLEOTIDE SEQUENCE [LARGE SCALE GENOMIC DNA]</scope>
</reference>
<keyword evidence="2 6" id="KW-0963">Cytoplasm</keyword>
<dbReference type="SUPFAM" id="SSF75625">
    <property type="entry name" value="YebC-like"/>
    <property type="match status" value="1"/>
</dbReference>
<dbReference type="EMBL" id="LZRT01000079">
    <property type="protein sequence ID" value="OUM87186.1"/>
    <property type="molecule type" value="Genomic_DNA"/>
</dbReference>
<proteinExistence type="inferred from homology"/>
<dbReference type="Pfam" id="PF01709">
    <property type="entry name" value="Transcrip_reg"/>
    <property type="match status" value="1"/>
</dbReference>
<accession>A0A1Y3PM20</accession>
<dbReference type="AlphaFoldDB" id="A0A1Y3PM20"/>
<evidence type="ECO:0000256" key="4">
    <source>
        <dbReference type="ARBA" id="ARBA00023125"/>
    </source>
</evidence>
<dbReference type="InterPro" id="IPR048300">
    <property type="entry name" value="TACO1_YebC-like_2nd/3rd_dom"/>
</dbReference>
<dbReference type="GO" id="GO:0005829">
    <property type="term" value="C:cytosol"/>
    <property type="evidence" value="ECO:0007669"/>
    <property type="project" value="TreeGrafter"/>
</dbReference>
<evidence type="ECO:0000256" key="1">
    <source>
        <dbReference type="ARBA" id="ARBA00008724"/>
    </source>
</evidence>
<dbReference type="Gene3D" id="1.10.10.200">
    <property type="match status" value="1"/>
</dbReference>
<protein>
    <recommendedName>
        <fullName evidence="6">Probable transcriptional regulatory protein BAA01_08920</fullName>
    </recommendedName>
</protein>
<sequence>MAGHSKWKNIQHRKGKQDQLRGRLFTKISREIFVATRLGGGNPDTNGRLKAAIQKARAANMPQENIERTIKKALGELEGVQYEEITYEGYGPGGAAVMVEVLTDNRNRSAAEVRHVFSKRGGNLGETGCVSWMFERKGLLVVDKDFAAHDEDALMMLALEAGAEDFRTDEKGYEIITSPDDFQTVYDALEKEGFRFSTAEVTYLPQNTVHLTGEEAHKMMLLLEALEELDDVQNVYSNVEIDEGEA</sequence>
<comment type="caution">
    <text evidence="9">The sequence shown here is derived from an EMBL/GenBank/DDBJ whole genome shotgun (WGS) entry which is preliminary data.</text>
</comment>
<dbReference type="InterPro" id="IPR049083">
    <property type="entry name" value="TACO1_YebC_N"/>
</dbReference>
<evidence type="ECO:0000259" key="8">
    <source>
        <dbReference type="Pfam" id="PF20772"/>
    </source>
</evidence>
<comment type="similarity">
    <text evidence="1 6">Belongs to the TACO1 family.</text>
</comment>
<keyword evidence="4 6" id="KW-0238">DNA-binding</keyword>
<evidence type="ECO:0000313" key="9">
    <source>
        <dbReference type="EMBL" id="OUM87186.1"/>
    </source>
</evidence>